<protein>
    <recommendedName>
        <fullName evidence="4">Pyruvate carboxyltransferase domain-containing protein</fullName>
    </recommendedName>
</protein>
<dbReference type="PROSITE" id="PS50991">
    <property type="entry name" value="PYR_CT"/>
    <property type="match status" value="1"/>
</dbReference>
<evidence type="ECO:0000256" key="1">
    <source>
        <dbReference type="ARBA" id="ARBA00022679"/>
    </source>
</evidence>
<feature type="transmembrane region" description="Helical" evidence="3">
    <location>
        <begin position="515"/>
        <end position="532"/>
    </location>
</feature>
<dbReference type="Gene3D" id="3.20.20.70">
    <property type="entry name" value="Aldolase class I"/>
    <property type="match status" value="1"/>
</dbReference>
<accession>A0ABQ7NMT7</accession>
<dbReference type="Pfam" id="PF22617">
    <property type="entry name" value="HCS_D2"/>
    <property type="match status" value="1"/>
</dbReference>
<dbReference type="CDD" id="cd07940">
    <property type="entry name" value="DRE_TIM_IPMS"/>
    <property type="match status" value="1"/>
</dbReference>
<dbReference type="SUPFAM" id="SSF51569">
    <property type="entry name" value="Aldolase"/>
    <property type="match status" value="1"/>
</dbReference>
<dbReference type="PROSITE" id="PS00815">
    <property type="entry name" value="AIPM_HOMOCIT_SYNTH_1"/>
    <property type="match status" value="1"/>
</dbReference>
<evidence type="ECO:0000259" key="4">
    <source>
        <dbReference type="PROSITE" id="PS50991"/>
    </source>
</evidence>
<keyword evidence="3" id="KW-1133">Transmembrane helix</keyword>
<evidence type="ECO:0000256" key="3">
    <source>
        <dbReference type="SAM" id="Phobius"/>
    </source>
</evidence>
<comment type="caution">
    <text evidence="5">The sequence shown here is derived from an EMBL/GenBank/DDBJ whole genome shotgun (WGS) entry which is preliminary data.</text>
</comment>
<dbReference type="PROSITE" id="PS00816">
    <property type="entry name" value="AIPM_HOMOCIT_SYNTH_2"/>
    <property type="match status" value="1"/>
</dbReference>
<evidence type="ECO:0000256" key="2">
    <source>
        <dbReference type="RuleBase" id="RU003523"/>
    </source>
</evidence>
<evidence type="ECO:0000313" key="6">
    <source>
        <dbReference type="Proteomes" id="UP000823674"/>
    </source>
</evidence>
<reference evidence="5 6" key="1">
    <citation type="submission" date="2021-03" db="EMBL/GenBank/DDBJ databases">
        <authorList>
            <person name="King G.J."/>
            <person name="Bancroft I."/>
            <person name="Baten A."/>
            <person name="Bloomfield J."/>
            <person name="Borpatragohain P."/>
            <person name="He Z."/>
            <person name="Irish N."/>
            <person name="Irwin J."/>
            <person name="Liu K."/>
            <person name="Mauleon R.P."/>
            <person name="Moore J."/>
            <person name="Morris R."/>
            <person name="Ostergaard L."/>
            <person name="Wang B."/>
            <person name="Wells R."/>
        </authorList>
    </citation>
    <scope>NUCLEOTIDE SEQUENCE [LARGE SCALE GENOMIC DNA]</scope>
    <source>
        <strain evidence="5">R-o-18</strain>
        <tissue evidence="5">Leaf</tissue>
    </source>
</reference>
<dbReference type="InterPro" id="IPR013785">
    <property type="entry name" value="Aldolase_TIM"/>
</dbReference>
<keyword evidence="1 2" id="KW-0808">Transferase</keyword>
<dbReference type="InterPro" id="IPR002034">
    <property type="entry name" value="AIPM/Hcit_synth_CS"/>
</dbReference>
<proteinExistence type="inferred from homology"/>
<comment type="similarity">
    <text evidence="2">Belongs to the alpha-IPM synthase/homocitrate synthase family.</text>
</comment>
<dbReference type="InterPro" id="IPR000891">
    <property type="entry name" value="PYR_CT"/>
</dbReference>
<dbReference type="EMBL" id="JADBGQ010000002">
    <property type="protein sequence ID" value="KAG5412172.1"/>
    <property type="molecule type" value="Genomic_DNA"/>
</dbReference>
<keyword evidence="3" id="KW-0812">Transmembrane</keyword>
<dbReference type="Gene3D" id="1.10.238.260">
    <property type="match status" value="1"/>
</dbReference>
<name>A0ABQ7NMT7_BRACM</name>
<dbReference type="PANTHER" id="PTHR10277">
    <property type="entry name" value="HOMOCITRATE SYNTHASE-RELATED"/>
    <property type="match status" value="1"/>
</dbReference>
<feature type="transmembrane region" description="Helical" evidence="3">
    <location>
        <begin position="538"/>
        <end position="564"/>
    </location>
</feature>
<sequence>MNFIVHVLHLIAKQFAHYLLSSKPIKIFISLLRTYFIVMASSLLTSSGIIPTTGSNMVVRSFLPFGSVRLTRPYNNSSLLISCCSSVSKNAETSGTDLKTIVERWPEYIPNKLPDKNYVRVFDTTLRDGEQSPGAALTPPQKIEIARQLAKLRVDIMEVGFPVSSEEEFETIQTIAKTVGNEVDEETGYIPVICVIARSKERDIKAAWESVKYAKRPRIVIFTSTSDIHLKYKLKMTREEVVDMVASSIRFAKSLGFEDIEFGCEDGGRSDKDYICTVFEEAIKAGATTLACPDTVGINMPHEYGKLVRYIKANTPGIDDVIFSAHCHNDLGVATANTIAGICAGARQVEVTINGIGERSGNAPLEEVVMALKCRGAFVMGGVYTRIDTRQIMATSKMVQEYTGLYVQPHKPIVGANCFVHESGIHQDGILKNRSTYEIISPEDVGVVKSQNSGIVLGKLSGRHAVKGRLKERVTDDDLKALVTCGDEIFSSDKLNGTDDNEINSNGYVPAPQISSVRLFFISSLGLIAALYENYIIITLYLFFLFLSIIFTLIFCFSIFIFLVTNSSAGKAFSDKDIGSVKTGDLQNWIGDHFLRSN</sequence>
<evidence type="ECO:0000313" key="5">
    <source>
        <dbReference type="EMBL" id="KAG5412172.1"/>
    </source>
</evidence>
<feature type="domain" description="Pyruvate carboxyltransferase" evidence="4">
    <location>
        <begin position="119"/>
        <end position="393"/>
    </location>
</feature>
<organism evidence="5 6">
    <name type="scientific">Brassica rapa subsp. trilocularis</name>
    <dbReference type="NCBI Taxonomy" id="1813537"/>
    <lineage>
        <taxon>Eukaryota</taxon>
        <taxon>Viridiplantae</taxon>
        <taxon>Streptophyta</taxon>
        <taxon>Embryophyta</taxon>
        <taxon>Tracheophyta</taxon>
        <taxon>Spermatophyta</taxon>
        <taxon>Magnoliopsida</taxon>
        <taxon>eudicotyledons</taxon>
        <taxon>Gunneridae</taxon>
        <taxon>Pentapetalae</taxon>
        <taxon>rosids</taxon>
        <taxon>malvids</taxon>
        <taxon>Brassicales</taxon>
        <taxon>Brassicaceae</taxon>
        <taxon>Brassiceae</taxon>
        <taxon>Brassica</taxon>
    </lineage>
</organism>
<keyword evidence="3" id="KW-0472">Membrane</keyword>
<dbReference type="InterPro" id="IPR054691">
    <property type="entry name" value="LeuA/HCS_post-cat"/>
</dbReference>
<dbReference type="PANTHER" id="PTHR10277:SF73">
    <property type="entry name" value="PYRUVATE CARBOXYLTRANSFERASE DOMAIN-CONTAINING PROTEIN"/>
    <property type="match status" value="1"/>
</dbReference>
<keyword evidence="6" id="KW-1185">Reference proteome</keyword>
<gene>
    <name evidence="5" type="primary">A02p056740.1_BraROA</name>
    <name evidence="5" type="ORF">IGI04_008491</name>
</gene>
<dbReference type="InterPro" id="IPR050073">
    <property type="entry name" value="2-IPM_HCS-like"/>
</dbReference>
<dbReference type="Proteomes" id="UP000823674">
    <property type="component" value="Chromosome A02"/>
</dbReference>
<dbReference type="Pfam" id="PF00682">
    <property type="entry name" value="HMGL-like"/>
    <property type="match status" value="1"/>
</dbReference>